<dbReference type="CDD" id="cd00052">
    <property type="entry name" value="EH"/>
    <property type="match status" value="1"/>
</dbReference>
<feature type="compositionally biased region" description="Polar residues" evidence="4">
    <location>
        <begin position="309"/>
        <end position="318"/>
    </location>
</feature>
<reference evidence="7" key="1">
    <citation type="journal article" date="2020" name="Fungal Divers.">
        <title>Resolving the Mortierellaceae phylogeny through synthesis of multi-gene phylogenetics and phylogenomics.</title>
        <authorList>
            <person name="Vandepol N."/>
            <person name="Liber J."/>
            <person name="Desiro A."/>
            <person name="Na H."/>
            <person name="Kennedy M."/>
            <person name="Barry K."/>
            <person name="Grigoriev I.V."/>
            <person name="Miller A.N."/>
            <person name="O'Donnell K."/>
            <person name="Stajich J.E."/>
            <person name="Bonito G."/>
        </authorList>
    </citation>
    <scope>NUCLEOTIDE SEQUENCE</scope>
    <source>
        <strain evidence="7">BC1065</strain>
    </source>
</reference>
<feature type="compositionally biased region" description="Low complexity" evidence="4">
    <location>
        <begin position="259"/>
        <end position="281"/>
    </location>
</feature>
<dbReference type="SUPFAM" id="SSF50044">
    <property type="entry name" value="SH3-domain"/>
    <property type="match status" value="1"/>
</dbReference>
<evidence type="ECO:0000313" key="7">
    <source>
        <dbReference type="EMBL" id="KAG0249605.1"/>
    </source>
</evidence>
<evidence type="ECO:0000256" key="3">
    <source>
        <dbReference type="PROSITE-ProRule" id="PRU00192"/>
    </source>
</evidence>
<evidence type="ECO:0000313" key="8">
    <source>
        <dbReference type="Proteomes" id="UP000807716"/>
    </source>
</evidence>
<dbReference type="Proteomes" id="UP000807716">
    <property type="component" value="Unassembled WGS sequence"/>
</dbReference>
<dbReference type="InterPro" id="IPR051759">
    <property type="entry name" value="LIM-SH3_domain_protein"/>
</dbReference>
<dbReference type="SUPFAM" id="SSF47473">
    <property type="entry name" value="EF-hand"/>
    <property type="match status" value="1"/>
</dbReference>
<dbReference type="InterPro" id="IPR000261">
    <property type="entry name" value="EH_dom"/>
</dbReference>
<feature type="region of interest" description="Disordered" evidence="4">
    <location>
        <begin position="106"/>
        <end position="171"/>
    </location>
</feature>
<evidence type="ECO:0000259" key="6">
    <source>
        <dbReference type="PROSITE" id="PS50031"/>
    </source>
</evidence>
<sequence length="725" mass="73203">MVKERRAKAIFDCTGDDELELTFKEGDIILNVEETAEEGWLRGKIERTGEQGLFPDNYVELFEVEKSTLVNSAKPVVGAVPTKTAVAVSTTPKPILPGRKVTVPSTLGGAGRAAPSQLAGGVKIAPSPALPSRSSDTAASGVPPPSLPQRNNTLKTNAASEESNDATPSAAPASIRERMANLSATATLNQQHTPAASGLGLHTSGAKPNGPARAGVPVLPTRSNAAFLAKESPASSTTKFTAAPSPLSSVARPALPPRTSTGSSIGSSAIKLPTSSSTTSTPRSFQVEGAEAPAPKLTTFSRPRAARSTKATSSPTSLSEDKTKPLSPLTTSPKSISSVASAPSSTAKVSSVGAPKLPARSATSTSLLTAATTASSSSSSSGSAGPIRFATKHQDSERDTGGGGAGPSPPNVVAALPAISRNAQPLPLPSRPDVATASTTTGATATAVSTPAPPLPARSNTIGTGDGAGRTLAGAASGTSTVAATVATATAAEALPERSGSARQSPGFKYQPVASQQYLKHGGSQVNLASSALQNEFAASTTKSESPSTAPSMPGALQVGRPTLYKGGQRLNGSNSSLGGDHAVGGGGANNKASWAPKSLGATGRSLNIGGGAAGGPALAGRPTPSPPPLPVVGIRPDALKRYEALFESKVGTNVFMDAVQVYAIYVRSRLDSKTLAQIWDLVDVSSRGALTKTQFCMGLYLIDERLGSGVIPLEVSPELWASAR</sequence>
<dbReference type="Gene3D" id="1.10.238.10">
    <property type="entry name" value="EF-hand"/>
    <property type="match status" value="1"/>
</dbReference>
<dbReference type="Gene3D" id="2.30.30.40">
    <property type="entry name" value="SH3 Domains"/>
    <property type="match status" value="1"/>
</dbReference>
<dbReference type="SMART" id="SM00027">
    <property type="entry name" value="EH"/>
    <property type="match status" value="1"/>
</dbReference>
<evidence type="ECO:0000256" key="2">
    <source>
        <dbReference type="ARBA" id="ARBA00022737"/>
    </source>
</evidence>
<feature type="compositionally biased region" description="Low complexity" evidence="4">
    <location>
        <begin position="361"/>
        <end position="385"/>
    </location>
</feature>
<evidence type="ECO:0000259" key="5">
    <source>
        <dbReference type="PROSITE" id="PS50002"/>
    </source>
</evidence>
<dbReference type="InterPro" id="IPR011992">
    <property type="entry name" value="EF-hand-dom_pair"/>
</dbReference>
<dbReference type="PANTHER" id="PTHR46218">
    <property type="entry name" value="LASP"/>
    <property type="match status" value="1"/>
</dbReference>
<feature type="domain" description="EH" evidence="6">
    <location>
        <begin position="639"/>
        <end position="725"/>
    </location>
</feature>
<dbReference type="GO" id="GO:0051015">
    <property type="term" value="F:actin filament binding"/>
    <property type="evidence" value="ECO:0007669"/>
    <property type="project" value="TreeGrafter"/>
</dbReference>
<dbReference type="SMART" id="SM00326">
    <property type="entry name" value="SH3"/>
    <property type="match status" value="1"/>
</dbReference>
<dbReference type="PROSITE" id="PS50002">
    <property type="entry name" value="SH3"/>
    <property type="match status" value="1"/>
</dbReference>
<dbReference type="EMBL" id="JAAAJB010000975">
    <property type="protein sequence ID" value="KAG0249605.1"/>
    <property type="molecule type" value="Genomic_DNA"/>
</dbReference>
<dbReference type="PROSITE" id="PS50031">
    <property type="entry name" value="EH"/>
    <property type="match status" value="1"/>
</dbReference>
<protein>
    <submittedName>
        <fullName evidence="7">Increased rDNA silencing protein</fullName>
    </submittedName>
</protein>
<feature type="compositionally biased region" description="Polar residues" evidence="4">
    <location>
        <begin position="148"/>
        <end position="167"/>
    </location>
</feature>
<dbReference type="InterPro" id="IPR001452">
    <property type="entry name" value="SH3_domain"/>
</dbReference>
<gene>
    <name evidence="7" type="primary">IRS4</name>
    <name evidence="7" type="ORF">DFQ27_009910</name>
</gene>
<dbReference type="OrthoDB" id="1716625at2759"/>
<feature type="region of interest" description="Disordered" evidence="4">
    <location>
        <begin position="195"/>
        <end position="474"/>
    </location>
</feature>
<keyword evidence="2" id="KW-0677">Repeat</keyword>
<proteinExistence type="predicted"/>
<accession>A0A9P6TWF8</accession>
<name>A0A9P6TWF8_9FUNG</name>
<feature type="region of interest" description="Disordered" evidence="4">
    <location>
        <begin position="537"/>
        <end position="585"/>
    </location>
</feature>
<comment type="caution">
    <text evidence="7">The sequence shown here is derived from an EMBL/GenBank/DDBJ whole genome shotgun (WGS) entry which is preliminary data.</text>
</comment>
<dbReference type="PANTHER" id="PTHR46218:SF4">
    <property type="entry name" value="LIM AND SH3 DOMAIN PROTEIN LASP"/>
    <property type="match status" value="1"/>
</dbReference>
<dbReference type="InterPro" id="IPR036028">
    <property type="entry name" value="SH3-like_dom_sf"/>
</dbReference>
<keyword evidence="1 3" id="KW-0728">SH3 domain</keyword>
<feature type="compositionally biased region" description="Low complexity" evidence="4">
    <location>
        <begin position="330"/>
        <end position="352"/>
    </location>
</feature>
<organism evidence="7 8">
    <name type="scientific">Actinomortierella ambigua</name>
    <dbReference type="NCBI Taxonomy" id="1343610"/>
    <lineage>
        <taxon>Eukaryota</taxon>
        <taxon>Fungi</taxon>
        <taxon>Fungi incertae sedis</taxon>
        <taxon>Mucoromycota</taxon>
        <taxon>Mortierellomycotina</taxon>
        <taxon>Mortierellomycetes</taxon>
        <taxon>Mortierellales</taxon>
        <taxon>Mortierellaceae</taxon>
        <taxon>Actinomortierella</taxon>
    </lineage>
</organism>
<feature type="compositionally biased region" description="Low complexity" evidence="4">
    <location>
        <begin position="434"/>
        <end position="450"/>
    </location>
</feature>
<keyword evidence="8" id="KW-1185">Reference proteome</keyword>
<dbReference type="AlphaFoldDB" id="A0A9P6TWF8"/>
<evidence type="ECO:0000256" key="4">
    <source>
        <dbReference type="SAM" id="MobiDB-lite"/>
    </source>
</evidence>
<feature type="domain" description="SH3" evidence="5">
    <location>
        <begin position="2"/>
        <end position="64"/>
    </location>
</feature>
<feature type="compositionally biased region" description="Polar residues" evidence="4">
    <location>
        <begin position="537"/>
        <end position="551"/>
    </location>
</feature>
<evidence type="ECO:0000256" key="1">
    <source>
        <dbReference type="ARBA" id="ARBA00022443"/>
    </source>
</evidence>
<dbReference type="Pfam" id="PF12763">
    <property type="entry name" value="EH"/>
    <property type="match status" value="1"/>
</dbReference>
<dbReference type="Pfam" id="PF00018">
    <property type="entry name" value="SH3_1"/>
    <property type="match status" value="1"/>
</dbReference>